<feature type="compositionally biased region" description="Polar residues" evidence="1">
    <location>
        <begin position="978"/>
        <end position="991"/>
    </location>
</feature>
<proteinExistence type="predicted"/>
<evidence type="ECO:0008006" key="4">
    <source>
        <dbReference type="Google" id="ProtNLM"/>
    </source>
</evidence>
<evidence type="ECO:0000313" key="3">
    <source>
        <dbReference type="Proteomes" id="UP000005459"/>
    </source>
</evidence>
<accession>F9UHI9</accession>
<dbReference type="eggNOG" id="COG2911">
    <property type="taxonomic scope" value="Bacteria"/>
</dbReference>
<dbReference type="RefSeq" id="WP_007195264.1">
    <property type="nucleotide sequence ID" value="NZ_AFWV01000019.1"/>
</dbReference>
<gene>
    <name evidence="2" type="ORF">ThimaDRAFT_4392</name>
</gene>
<feature type="compositionally biased region" description="Basic and acidic residues" evidence="1">
    <location>
        <begin position="942"/>
        <end position="951"/>
    </location>
</feature>
<dbReference type="Proteomes" id="UP000005459">
    <property type="component" value="Unassembled WGS sequence"/>
</dbReference>
<feature type="region of interest" description="Disordered" evidence="1">
    <location>
        <begin position="942"/>
        <end position="997"/>
    </location>
</feature>
<evidence type="ECO:0000256" key="1">
    <source>
        <dbReference type="SAM" id="MobiDB-lite"/>
    </source>
</evidence>
<organism evidence="2 3">
    <name type="scientific">Thiocapsa marina 5811</name>
    <dbReference type="NCBI Taxonomy" id="768671"/>
    <lineage>
        <taxon>Bacteria</taxon>
        <taxon>Pseudomonadati</taxon>
        <taxon>Pseudomonadota</taxon>
        <taxon>Gammaproteobacteria</taxon>
        <taxon>Chromatiales</taxon>
        <taxon>Chromatiaceae</taxon>
        <taxon>Thiocapsa</taxon>
    </lineage>
</organism>
<dbReference type="EMBL" id="AFWV01000019">
    <property type="protein sequence ID" value="EGV16298.1"/>
    <property type="molecule type" value="Genomic_DNA"/>
</dbReference>
<dbReference type="OrthoDB" id="5721578at2"/>
<dbReference type="AlphaFoldDB" id="F9UHI9"/>
<name>F9UHI9_9GAMM</name>
<evidence type="ECO:0000313" key="2">
    <source>
        <dbReference type="EMBL" id="EGV16298.1"/>
    </source>
</evidence>
<sequence length="997" mass="108484">MKKLLSRSIGSLLILAALYLVCINITLTLPATRAFLDALQPEHFRITWQRAWSLYPLRIELDGVVADGQTPTEQWQVDARRAAASVSLLPLLKGEIRIHDLDLEDIDLRLRPRPPADGSRDALAEFFPVIRDRDPDAAAEAAPEDPSGTLVLEIDDIQVRGEHSFWVSHVRGSTPGAVRGSFRMETATGRLALAGGALDLALTSLTVGPSQAVTDAAAIAGTIDIPPFIVSETKGLEMMRVPELDARIDLPVQNLDFLALLMPVFDEIRLSGRGRLRGRLALSAGEMLGGTDLVVEAHELAMDLGRYDFSGDGTIELKVDPQDEAQADLLVRFEQVRAELEPDDSAGSKRPQVLFTGRGLTAQLHAAEVDPTTTSTAEQVEELASEVELGFKLDIPSMQVPDLAVYSRLFPEKWDLDLLGGTGTVAGALEVSADRLALKLDLASDDADLRYRGYHATADLLLRLRARIDDSSTANLRLDGTELRIEDARLAVTHGDAKKRQAAERHPSSEPWRAHLEISESALGLPVSAGHTDADPIPAIAETLQDEGFGALLAGADGRVSAVLSVSRLDWIAELLERPLGLSLAGAGELDTEIVLTNGRADTGTTLTMPREPLSLGILEHRVDGMGTAHLRMEQGGERPRFRLNVALDDARLRRRDEPEPSIGDVRLDAEILMTDSRADGGDSADIRLNLHSARVRDMSSYNAYLPANTPLSLVSGEATLVGDLRLKPDRAEGQLLLAGEDIRVKLDRQDLSGDLKLELLVRDGSAKDLRFDITGSSVLLENFRVAGAGGSASAPEDWHARLQLDETQIRWHKPMHLDMQAYVTVKDTRPFVELLDGVRGKHDWIDNLLTLENLAGHLRLAVDADTAVIEDAMLGAPELGIHAKGRSAPTAREGMLLLRWHNLTGTMELQNGRRHFDILDAPARFTAYRPGKTPLRDLDAAQTDAEDRPGTEPSSTAATHDRAPFSHDTAGPPNKTPPSGRQRPTPTQNPFLDDSL</sequence>
<protein>
    <recommendedName>
        <fullName evidence="4">AsmA family protein</fullName>
    </recommendedName>
</protein>
<keyword evidence="3" id="KW-1185">Reference proteome</keyword>
<reference evidence="2 3" key="1">
    <citation type="submission" date="2011-06" db="EMBL/GenBank/DDBJ databases">
        <title>The draft genome of Thiocapsa marina 5811.</title>
        <authorList>
            <consortium name="US DOE Joint Genome Institute (JGI-PGF)"/>
            <person name="Lucas S."/>
            <person name="Han J."/>
            <person name="Cheng J.-F."/>
            <person name="Goodwin L."/>
            <person name="Pitluck S."/>
            <person name="Peters L."/>
            <person name="Land M.L."/>
            <person name="Hauser L."/>
            <person name="Vogl K."/>
            <person name="Liu Z."/>
            <person name="Imhoff J."/>
            <person name="Thiel V."/>
            <person name="Frigaard N.-U."/>
            <person name="Bryant D."/>
            <person name="Woyke T.J."/>
        </authorList>
    </citation>
    <scope>NUCLEOTIDE SEQUENCE [LARGE SCALE GENOMIC DNA]</scope>
    <source>
        <strain evidence="2 3">5811</strain>
    </source>
</reference>